<evidence type="ECO:0000313" key="3">
    <source>
        <dbReference type="Proteomes" id="UP001438707"/>
    </source>
</evidence>
<feature type="chain" id="PRO_5043497745" evidence="1">
    <location>
        <begin position="27"/>
        <end position="264"/>
    </location>
</feature>
<proteinExistence type="predicted"/>
<name>A0AAW1Q637_9CHLO</name>
<sequence length="264" mass="28261">MRSPTFRICLVSLSLLACLTSSVVVGRDLQQAAAPAPESYPPCGSDDGPISLDTSQLAFTQLTPGQSLSFYCGKLFDGYSRGCTSNSVYTYVYQAIGPPPHYYNSEQYPSAPYVSVYAKPSDTALEVKQELYHLDLKTGSIFVALPGTETTVPFNYPHFHEFPLYIDPKTGLPADSGCVRDGTADAPCATTGYSFHLNEMRSAIQNVTSAPVGDPAFACNPPQNELSGLLQYFDEIQGTSADNALPLGPPLATGPIPAGDVPQW</sequence>
<comment type="caution">
    <text evidence="2">The sequence shown here is derived from an EMBL/GenBank/DDBJ whole genome shotgun (WGS) entry which is preliminary data.</text>
</comment>
<feature type="signal peptide" evidence="1">
    <location>
        <begin position="1"/>
        <end position="26"/>
    </location>
</feature>
<dbReference type="EMBL" id="JALJOS010000078">
    <property type="protein sequence ID" value="KAK9816343.1"/>
    <property type="molecule type" value="Genomic_DNA"/>
</dbReference>
<reference evidence="2 3" key="1">
    <citation type="journal article" date="2024" name="Nat. Commun.">
        <title>Phylogenomics reveals the evolutionary origins of lichenization in chlorophyte algae.</title>
        <authorList>
            <person name="Puginier C."/>
            <person name="Libourel C."/>
            <person name="Otte J."/>
            <person name="Skaloud P."/>
            <person name="Haon M."/>
            <person name="Grisel S."/>
            <person name="Petersen M."/>
            <person name="Berrin J.G."/>
            <person name="Delaux P.M."/>
            <person name="Dal Grande F."/>
            <person name="Keller J."/>
        </authorList>
    </citation>
    <scope>NUCLEOTIDE SEQUENCE [LARGE SCALE GENOMIC DNA]</scope>
    <source>
        <strain evidence="2 3">SAG 2145</strain>
    </source>
</reference>
<protein>
    <submittedName>
        <fullName evidence="2">Uncharacterized protein</fullName>
    </submittedName>
</protein>
<dbReference type="PROSITE" id="PS51257">
    <property type="entry name" value="PROKAR_LIPOPROTEIN"/>
    <property type="match status" value="1"/>
</dbReference>
<organism evidence="2 3">
    <name type="scientific">Apatococcus lobatus</name>
    <dbReference type="NCBI Taxonomy" id="904363"/>
    <lineage>
        <taxon>Eukaryota</taxon>
        <taxon>Viridiplantae</taxon>
        <taxon>Chlorophyta</taxon>
        <taxon>core chlorophytes</taxon>
        <taxon>Trebouxiophyceae</taxon>
        <taxon>Chlorellales</taxon>
        <taxon>Chlorellaceae</taxon>
        <taxon>Apatococcus</taxon>
    </lineage>
</organism>
<keyword evidence="1" id="KW-0732">Signal</keyword>
<dbReference type="Proteomes" id="UP001438707">
    <property type="component" value="Unassembled WGS sequence"/>
</dbReference>
<dbReference type="AlphaFoldDB" id="A0AAW1Q637"/>
<evidence type="ECO:0000256" key="1">
    <source>
        <dbReference type="SAM" id="SignalP"/>
    </source>
</evidence>
<accession>A0AAW1Q637</accession>
<evidence type="ECO:0000313" key="2">
    <source>
        <dbReference type="EMBL" id="KAK9816343.1"/>
    </source>
</evidence>
<gene>
    <name evidence="2" type="ORF">WJX74_005045</name>
</gene>
<keyword evidence="3" id="KW-1185">Reference proteome</keyword>